<reference evidence="4 5" key="1">
    <citation type="submission" date="2007-05" db="EMBL/GenBank/DDBJ databases">
        <title>Complete sequence of chromosome of Acidiphilium cryptum JF-5.</title>
        <authorList>
            <consortium name="US DOE Joint Genome Institute"/>
            <person name="Copeland A."/>
            <person name="Lucas S."/>
            <person name="Lapidus A."/>
            <person name="Barry K."/>
            <person name="Detter J.C."/>
            <person name="Glavina del Rio T."/>
            <person name="Hammon N."/>
            <person name="Israni S."/>
            <person name="Dalin E."/>
            <person name="Tice H."/>
            <person name="Pitluck S."/>
            <person name="Sims D."/>
            <person name="Brettin T."/>
            <person name="Bruce D."/>
            <person name="Han C."/>
            <person name="Schmutz J."/>
            <person name="Larimer F."/>
            <person name="Land M."/>
            <person name="Hauser L."/>
            <person name="Kyrpides N."/>
            <person name="Kim E."/>
            <person name="Magnuson T."/>
            <person name="Richardson P."/>
        </authorList>
    </citation>
    <scope>NUCLEOTIDE SEQUENCE [LARGE SCALE GENOMIC DNA]</scope>
    <source>
        <strain evidence="4 5">JF-5</strain>
    </source>
</reference>
<dbReference type="InterPro" id="IPR036409">
    <property type="entry name" value="Aldolase_II/adducin_N_sf"/>
</dbReference>
<dbReference type="InterPro" id="IPR036291">
    <property type="entry name" value="NAD(P)-bd_dom_sf"/>
</dbReference>
<proteinExistence type="inferred from homology"/>
<dbReference type="PANTHER" id="PTHR43669:SF8">
    <property type="entry name" value="SHORT-CHAIN TYPE DEHYDROGENASE_REDUCTASE-RELATED"/>
    <property type="match status" value="1"/>
</dbReference>
<dbReference type="PRINTS" id="PR00080">
    <property type="entry name" value="SDRFAMILY"/>
</dbReference>
<dbReference type="HOGENOM" id="CLU_024866_0_0_5"/>
<evidence type="ECO:0000259" key="3">
    <source>
        <dbReference type="SMART" id="SM01007"/>
    </source>
</evidence>
<feature type="domain" description="Class II aldolase/adducin N-terminal" evidence="3">
    <location>
        <begin position="29"/>
        <end position="228"/>
    </location>
</feature>
<dbReference type="Gene3D" id="3.40.225.10">
    <property type="entry name" value="Class II aldolase/adducin N-terminal domain"/>
    <property type="match status" value="1"/>
</dbReference>
<keyword evidence="5" id="KW-1185">Reference proteome</keyword>
<dbReference type="Pfam" id="PF00596">
    <property type="entry name" value="Aldolase_II"/>
    <property type="match status" value="1"/>
</dbReference>
<name>A5G2U6_ACICJ</name>
<dbReference type="InterPro" id="IPR002347">
    <property type="entry name" value="SDR_fam"/>
</dbReference>
<dbReference type="SUPFAM" id="SSF51735">
    <property type="entry name" value="NAD(P)-binding Rossmann-fold domains"/>
    <property type="match status" value="1"/>
</dbReference>
<accession>A5G2U6</accession>
<dbReference type="PRINTS" id="PR00081">
    <property type="entry name" value="GDHRDH"/>
</dbReference>
<sequence>MKDVLGRVPDKRCAGWAASSPPAGEGLAALAHRSRLLGADRRIVNIFGGNTSVKSVETDHLGRKTRVLWVKGSGSDLGSINETDFAALKLDEIDPLFAREEMSDEEMTAYLERTVFEPGRPRQSIETLLHAFVPAPHVDHTHPDAIISIACSPRGEELMREIFGARAAWVPYVRPGFSLSRMIGAAVRDNPGLDCVVMGKHGLVTWGETSAECYAKTIAVIEEAEAWLAARATDAPFGAARVEAAAAARRQDLFAALLPALRGAMAGVLSDGRKVVLRVDDDDEVLEFVGAAACRDLAMRGAACPDHLVHTKRVPLVLDWTPERDAASLLAAAKAGIAEFVDAYKAYFAAHAAVGDRMAAPYPRIVLVPGLGMVTSGADIGAAEVSRQLYRRAIAVMRHAGSVGGFETLSDAESYAIEYWPLELYKLSRKPPPKPLDGHVALVTGAASGIGRAVAARLARDGAHVVIADRNGEGAAQVAGAIVAARGAGRAMAASVDVTDEAAVGTAFEETVLAYGGVDIVVNNAGISRSAPIEETSLADWQVQFDILATGYFLVARAAFRILRAQAGGGSLVFVASKNAVAAGRNAGAYSAAKAAELHLARCLAEEGGGAGIRVNTVLPDAVLAGSSIWNSAWRADRAATYGISDDELEAHYRARTTLKVNILPEDVAEAVFFFASGLSAKTTGGVLTVDGGVPAAYVR</sequence>
<comment type="similarity">
    <text evidence="1">Belongs to the short-chain dehydrogenases/reductases (SDR) family.</text>
</comment>
<keyword evidence="2" id="KW-0560">Oxidoreductase</keyword>
<dbReference type="eggNOG" id="COG3347">
    <property type="taxonomic scope" value="Bacteria"/>
</dbReference>
<dbReference type="GO" id="GO:0016491">
    <property type="term" value="F:oxidoreductase activity"/>
    <property type="evidence" value="ECO:0007669"/>
    <property type="project" value="UniProtKB-KW"/>
</dbReference>
<dbReference type="SMART" id="SM01007">
    <property type="entry name" value="Aldolase_II"/>
    <property type="match status" value="1"/>
</dbReference>
<dbReference type="SUPFAM" id="SSF53639">
    <property type="entry name" value="AraD/HMP-PK domain-like"/>
    <property type="match status" value="1"/>
</dbReference>
<dbReference type="Proteomes" id="UP000000245">
    <property type="component" value="Chromosome"/>
</dbReference>
<dbReference type="EMBL" id="CP000697">
    <property type="protein sequence ID" value="ABQ32178.1"/>
    <property type="molecule type" value="Genomic_DNA"/>
</dbReference>
<dbReference type="InterPro" id="IPR013454">
    <property type="entry name" value="Bifunc_RhaD/ADH"/>
</dbReference>
<dbReference type="AlphaFoldDB" id="A5G2U6"/>
<dbReference type="PANTHER" id="PTHR43669">
    <property type="entry name" value="5-KETO-D-GLUCONATE 5-REDUCTASE"/>
    <property type="match status" value="1"/>
</dbReference>
<dbReference type="FunFam" id="3.40.50.720:FF:000084">
    <property type="entry name" value="Short-chain dehydrogenase reductase"/>
    <property type="match status" value="1"/>
</dbReference>
<gene>
    <name evidence="4" type="ordered locus">Acry_2988</name>
</gene>
<dbReference type="NCBIfam" id="TIGR02632">
    <property type="entry name" value="RhaD_aldol-ADH"/>
    <property type="match status" value="1"/>
</dbReference>
<dbReference type="KEGG" id="acr:Acry_2988"/>
<evidence type="ECO:0000313" key="5">
    <source>
        <dbReference type="Proteomes" id="UP000000245"/>
    </source>
</evidence>
<dbReference type="NCBIfam" id="NF006190">
    <property type="entry name" value="PRK08324.1-4"/>
    <property type="match status" value="1"/>
</dbReference>
<dbReference type="RefSeq" id="WP_012040463.1">
    <property type="nucleotide sequence ID" value="NC_009484.1"/>
</dbReference>
<protein>
    <submittedName>
        <fullName evidence="4">Rhamnulose-1-phosphate aldolase/alcohol dehydrogenase</fullName>
    </submittedName>
</protein>
<dbReference type="Pfam" id="PF13561">
    <property type="entry name" value="adh_short_C2"/>
    <property type="match status" value="1"/>
</dbReference>
<evidence type="ECO:0000256" key="1">
    <source>
        <dbReference type="ARBA" id="ARBA00006484"/>
    </source>
</evidence>
<evidence type="ECO:0000313" key="4">
    <source>
        <dbReference type="EMBL" id="ABQ32178.1"/>
    </source>
</evidence>
<dbReference type="Gene3D" id="3.40.50.720">
    <property type="entry name" value="NAD(P)-binding Rossmann-like Domain"/>
    <property type="match status" value="1"/>
</dbReference>
<dbReference type="InterPro" id="IPR001303">
    <property type="entry name" value="Aldolase_II/adducin_N"/>
</dbReference>
<dbReference type="NCBIfam" id="NF006189">
    <property type="entry name" value="PRK08324.1-3"/>
    <property type="match status" value="1"/>
</dbReference>
<organism evidence="4 5">
    <name type="scientific">Acidiphilium cryptum (strain JF-5)</name>
    <dbReference type="NCBI Taxonomy" id="349163"/>
    <lineage>
        <taxon>Bacteria</taxon>
        <taxon>Pseudomonadati</taxon>
        <taxon>Pseudomonadota</taxon>
        <taxon>Alphaproteobacteria</taxon>
        <taxon>Acetobacterales</taxon>
        <taxon>Acidocellaceae</taxon>
        <taxon>Acidiphilium</taxon>
    </lineage>
</organism>
<dbReference type="STRING" id="349163.Acry_2988"/>
<dbReference type="eggNOG" id="COG1028">
    <property type="taxonomic scope" value="Bacteria"/>
</dbReference>
<evidence type="ECO:0000256" key="2">
    <source>
        <dbReference type="ARBA" id="ARBA00023002"/>
    </source>
</evidence>